<comment type="similarity">
    <text evidence="1 7 8">Belongs to the universal ribosomal protein uS7 family.</text>
</comment>
<feature type="domain" description="Small ribosomal subunit protein uS7" evidence="9">
    <location>
        <begin position="2"/>
        <end position="149"/>
    </location>
</feature>
<evidence type="ECO:0000256" key="3">
    <source>
        <dbReference type="ARBA" id="ARBA00022730"/>
    </source>
</evidence>
<evidence type="ECO:0000256" key="2">
    <source>
        <dbReference type="ARBA" id="ARBA00022555"/>
    </source>
</evidence>
<dbReference type="InterPro" id="IPR020606">
    <property type="entry name" value="Ribosomal_uS7_CS"/>
</dbReference>
<evidence type="ECO:0000256" key="7">
    <source>
        <dbReference type="HAMAP-Rule" id="MF_00480"/>
    </source>
</evidence>
<evidence type="ECO:0000313" key="11">
    <source>
        <dbReference type="Proteomes" id="UP000036938"/>
    </source>
</evidence>
<reference evidence="10 11" key="1">
    <citation type="journal article" date="2015" name="Int. J. Syst. Evol. Microbiol.">
        <title>Aestuariivita atlantica sp. nov., isolated from deep sea sediment of the Atlantic Ocean.</title>
        <authorList>
            <person name="Li G."/>
            <person name="Lai Q."/>
            <person name="Du Y."/>
            <person name="Liu X."/>
            <person name="Sun F."/>
            <person name="Shao Z."/>
        </authorList>
    </citation>
    <scope>NUCLEOTIDE SEQUENCE [LARGE SCALE GENOMIC DNA]</scope>
    <source>
        <strain evidence="10 11">22II-S11-z3</strain>
    </source>
</reference>
<dbReference type="NCBIfam" id="TIGR01029">
    <property type="entry name" value="rpsG_bact"/>
    <property type="match status" value="1"/>
</dbReference>
<dbReference type="PANTHER" id="PTHR11205">
    <property type="entry name" value="RIBOSOMAL PROTEIN S7"/>
    <property type="match status" value="1"/>
</dbReference>
<dbReference type="AlphaFoldDB" id="A0A0L1JJQ5"/>
<dbReference type="Proteomes" id="UP000036938">
    <property type="component" value="Unassembled WGS sequence"/>
</dbReference>
<evidence type="ECO:0000259" key="9">
    <source>
        <dbReference type="Pfam" id="PF00177"/>
    </source>
</evidence>
<dbReference type="GO" id="GO:0019843">
    <property type="term" value="F:rRNA binding"/>
    <property type="evidence" value="ECO:0007669"/>
    <property type="project" value="UniProtKB-UniRule"/>
</dbReference>
<dbReference type="GO" id="GO:0003735">
    <property type="term" value="F:structural constituent of ribosome"/>
    <property type="evidence" value="ECO:0007669"/>
    <property type="project" value="InterPro"/>
</dbReference>
<dbReference type="GO" id="GO:0015935">
    <property type="term" value="C:small ribosomal subunit"/>
    <property type="evidence" value="ECO:0007669"/>
    <property type="project" value="InterPro"/>
</dbReference>
<keyword evidence="3 7" id="KW-0699">rRNA-binding</keyword>
<dbReference type="PATRIC" id="fig|1317121.7.peg.1704"/>
<proteinExistence type="inferred from homology"/>
<evidence type="ECO:0000313" key="10">
    <source>
        <dbReference type="EMBL" id="KNG91975.1"/>
    </source>
</evidence>
<keyword evidence="11" id="KW-1185">Reference proteome</keyword>
<keyword evidence="5 7" id="KW-0689">Ribosomal protein</keyword>
<dbReference type="HAMAP" id="MF_00480_B">
    <property type="entry name" value="Ribosomal_uS7_B"/>
    <property type="match status" value="1"/>
</dbReference>
<accession>A0A0L1JJQ5</accession>
<dbReference type="InterPro" id="IPR005717">
    <property type="entry name" value="Ribosomal_uS7_bac/org-type"/>
</dbReference>
<dbReference type="InterPro" id="IPR023798">
    <property type="entry name" value="Ribosomal_uS7_dom"/>
</dbReference>
<evidence type="ECO:0000256" key="8">
    <source>
        <dbReference type="RuleBase" id="RU003619"/>
    </source>
</evidence>
<dbReference type="Pfam" id="PF00177">
    <property type="entry name" value="Ribosomal_S7"/>
    <property type="match status" value="1"/>
</dbReference>
<evidence type="ECO:0000256" key="6">
    <source>
        <dbReference type="ARBA" id="ARBA00023274"/>
    </source>
</evidence>
<dbReference type="SUPFAM" id="SSF47973">
    <property type="entry name" value="Ribosomal protein S7"/>
    <property type="match status" value="1"/>
</dbReference>
<name>A0A0L1JJQ5_9RHOB</name>
<dbReference type="STRING" id="1317121.ATO11_19725"/>
<dbReference type="PROSITE" id="PS00052">
    <property type="entry name" value="RIBOSOMAL_S7"/>
    <property type="match status" value="1"/>
</dbReference>
<keyword evidence="2 7" id="KW-0820">tRNA-binding</keyword>
<sequence length="156" mass="17857">MSRRHAAEKREVLPDAKYGDTVLTKFMNNLMLDGKKSVAESIVYGALDRIENKVKRAPVEIFHEALDNIKPAVEVRSRRVGGATYQVPVEVRPERREALAIRWLITASRNRNENTMEERLAGELLDAVNSRGNAVKKREDTHKMADANKAFSHYRW</sequence>
<dbReference type="PIRSF" id="PIRSF002122">
    <property type="entry name" value="RPS7p_RPS7a_RPS5e_RPS7o"/>
    <property type="match status" value="1"/>
</dbReference>
<dbReference type="Gene3D" id="1.10.455.10">
    <property type="entry name" value="Ribosomal protein S7 domain"/>
    <property type="match status" value="1"/>
</dbReference>
<dbReference type="FunFam" id="1.10.455.10:FF:000001">
    <property type="entry name" value="30S ribosomal protein S7"/>
    <property type="match status" value="1"/>
</dbReference>
<dbReference type="InterPro" id="IPR036823">
    <property type="entry name" value="Ribosomal_uS7_dom_sf"/>
</dbReference>
<evidence type="ECO:0000256" key="4">
    <source>
        <dbReference type="ARBA" id="ARBA00022884"/>
    </source>
</evidence>
<comment type="caution">
    <text evidence="10">The sequence shown here is derived from an EMBL/GenBank/DDBJ whole genome shotgun (WGS) entry which is preliminary data.</text>
</comment>
<keyword evidence="4 7" id="KW-0694">RNA-binding</keyword>
<comment type="function">
    <text evidence="7">One of the primary rRNA binding proteins, it binds directly to 16S rRNA where it nucleates assembly of the head domain of the 30S subunit. Is located at the subunit interface close to the decoding center, probably blocks exit of the E-site tRNA.</text>
</comment>
<protein>
    <recommendedName>
        <fullName evidence="7">Small ribosomal subunit protein uS7</fullName>
    </recommendedName>
</protein>
<dbReference type="CDD" id="cd14869">
    <property type="entry name" value="uS7_Bacteria"/>
    <property type="match status" value="1"/>
</dbReference>
<evidence type="ECO:0000256" key="5">
    <source>
        <dbReference type="ARBA" id="ARBA00022980"/>
    </source>
</evidence>
<dbReference type="GO" id="GO:0006412">
    <property type="term" value="P:translation"/>
    <property type="evidence" value="ECO:0007669"/>
    <property type="project" value="UniProtKB-UniRule"/>
</dbReference>
<dbReference type="GO" id="GO:0000049">
    <property type="term" value="F:tRNA binding"/>
    <property type="evidence" value="ECO:0007669"/>
    <property type="project" value="UniProtKB-UniRule"/>
</dbReference>
<gene>
    <name evidence="7" type="primary">rpsG</name>
    <name evidence="10" type="ORF">ATO11_19725</name>
</gene>
<dbReference type="OrthoDB" id="9807653at2"/>
<organism evidence="10 11">
    <name type="scientific">Pseudaestuariivita atlantica</name>
    <dbReference type="NCBI Taxonomy" id="1317121"/>
    <lineage>
        <taxon>Bacteria</taxon>
        <taxon>Pseudomonadati</taxon>
        <taxon>Pseudomonadota</taxon>
        <taxon>Alphaproteobacteria</taxon>
        <taxon>Rhodobacterales</taxon>
        <taxon>Paracoccaceae</taxon>
        <taxon>Pseudaestuariivita</taxon>
    </lineage>
</organism>
<dbReference type="InterPro" id="IPR000235">
    <property type="entry name" value="Ribosomal_uS7"/>
</dbReference>
<dbReference type="EMBL" id="AQQZ01000020">
    <property type="protein sequence ID" value="KNG91975.1"/>
    <property type="molecule type" value="Genomic_DNA"/>
</dbReference>
<comment type="subunit">
    <text evidence="7">Part of the 30S ribosomal subunit. Contacts proteins S9 and S11.</text>
</comment>
<keyword evidence="6 7" id="KW-0687">Ribonucleoprotein</keyword>
<dbReference type="RefSeq" id="WP_050532626.1">
    <property type="nucleotide sequence ID" value="NZ_AQQZ01000020.1"/>
</dbReference>
<evidence type="ECO:0000256" key="1">
    <source>
        <dbReference type="ARBA" id="ARBA00007151"/>
    </source>
</evidence>